<dbReference type="AlphaFoldDB" id="A0A6G7VDR1"/>
<dbReference type="SUPFAM" id="SSF46565">
    <property type="entry name" value="Chaperone J-domain"/>
    <property type="match status" value="1"/>
</dbReference>
<keyword evidence="6" id="KW-1185">Reference proteome</keyword>
<organism evidence="5 6">
    <name type="scientific">Caldichromatium japonicum</name>
    <dbReference type="NCBI Taxonomy" id="2699430"/>
    <lineage>
        <taxon>Bacteria</taxon>
        <taxon>Pseudomonadati</taxon>
        <taxon>Pseudomonadota</taxon>
        <taxon>Gammaproteobacteria</taxon>
        <taxon>Chromatiales</taxon>
        <taxon>Chromatiaceae</taxon>
        <taxon>Caldichromatium</taxon>
    </lineage>
</organism>
<dbReference type="CDD" id="cd06257">
    <property type="entry name" value="DnaJ"/>
    <property type="match status" value="1"/>
</dbReference>
<feature type="compositionally biased region" description="Pro residues" evidence="2">
    <location>
        <begin position="259"/>
        <end position="271"/>
    </location>
</feature>
<feature type="compositionally biased region" description="Pro residues" evidence="2">
    <location>
        <begin position="323"/>
        <end position="347"/>
    </location>
</feature>
<feature type="region of interest" description="Disordered" evidence="2">
    <location>
        <begin position="258"/>
        <end position="396"/>
    </location>
</feature>
<feature type="region of interest" description="Disordered" evidence="2">
    <location>
        <begin position="148"/>
        <end position="181"/>
    </location>
</feature>
<sequence>MPDPGTPTRRWRNRLVQPFPSMKPAWTRELARSLRNGRLSPVCARHLDELLLWLSNPDHLRAAELERAIGQQGLSRAQARAAAFCLLDQHLFDRPDRPPAQTLGLEAGVDLGLAKQRYRRLIQVYHPDRHPERADWATRRTEQINRAWTALQRGSGSSETGLRPASRRAADHSPPQQHRPSLGLMDWISEITLPIWSHLQGRIRGRSLFERRLSLTIALIALMILAGLLWPREHPKPIPRIIHHPIGTEASRIISLKEPAPPPAEQPPQPPAQRGTRGSHPPPIMAAAKPPTAPAVPPTQEIQDRPEIRRDTSQPPIADRSAEPPPAPGPATMPALPLPPQDQPPIPTWDWPLLTDTHKRPALAMVPGPEPPSAPLIPAPPLPEAGPIPQAATVPPADGCQTAWQLLERFKNAYQDGALDQLMALYSPLARENDLAGWFAIRQTYETWFRITVRRQIDFDQIQIQPLPERQGCTLRARYQAAYLDQQARIVTQSGELDLLLEAKGPEWLILRARY</sequence>
<evidence type="ECO:0000256" key="1">
    <source>
        <dbReference type="ARBA" id="ARBA00023186"/>
    </source>
</evidence>
<evidence type="ECO:0000313" key="5">
    <source>
        <dbReference type="EMBL" id="QIK38092.1"/>
    </source>
</evidence>
<keyword evidence="3" id="KW-0812">Transmembrane</keyword>
<feature type="domain" description="J" evidence="4">
    <location>
        <begin position="98"/>
        <end position="174"/>
    </location>
</feature>
<gene>
    <name evidence="5" type="ORF">GWK36_08955</name>
</gene>
<dbReference type="PROSITE" id="PS50076">
    <property type="entry name" value="DNAJ_2"/>
    <property type="match status" value="1"/>
</dbReference>
<dbReference type="InterPro" id="IPR001623">
    <property type="entry name" value="DnaJ_domain"/>
</dbReference>
<name>A0A6G7VDR1_9GAMM</name>
<evidence type="ECO:0000313" key="6">
    <source>
        <dbReference type="Proteomes" id="UP000502699"/>
    </source>
</evidence>
<accession>A0A6G7VDR1</accession>
<dbReference type="KEGG" id="cjap:GWK36_08955"/>
<protein>
    <submittedName>
        <fullName evidence="5">J domain-containing protein</fullName>
    </submittedName>
</protein>
<dbReference type="SUPFAM" id="SSF54427">
    <property type="entry name" value="NTF2-like"/>
    <property type="match status" value="1"/>
</dbReference>
<keyword evidence="1" id="KW-0143">Chaperone</keyword>
<feature type="transmembrane region" description="Helical" evidence="3">
    <location>
        <begin position="212"/>
        <end position="230"/>
    </location>
</feature>
<dbReference type="InterPro" id="IPR032710">
    <property type="entry name" value="NTF2-like_dom_sf"/>
</dbReference>
<keyword evidence="3" id="KW-1133">Transmembrane helix</keyword>
<evidence type="ECO:0000256" key="3">
    <source>
        <dbReference type="SAM" id="Phobius"/>
    </source>
</evidence>
<feature type="compositionally biased region" description="Basic and acidic residues" evidence="2">
    <location>
        <begin position="302"/>
        <end position="312"/>
    </location>
</feature>
<reference evidence="6" key="1">
    <citation type="submission" date="2020-01" db="EMBL/GenBank/DDBJ databases">
        <title>Caldichromatium gen. nov., sp. nov., a thermophilic purple sulfur bacterium member of the family Chromatiaceae isolated from Nakabusa hot spring, Japan.</title>
        <authorList>
            <person name="Saini M.K."/>
            <person name="Hanada S."/>
            <person name="Tank M."/>
        </authorList>
    </citation>
    <scope>NUCLEOTIDE SEQUENCE [LARGE SCALE GENOMIC DNA]</scope>
    <source>
        <strain evidence="6">No.7</strain>
    </source>
</reference>
<proteinExistence type="predicted"/>
<feature type="compositionally biased region" description="Pro residues" evidence="2">
    <location>
        <begin position="368"/>
        <end position="386"/>
    </location>
</feature>
<dbReference type="Gene3D" id="3.10.450.50">
    <property type="match status" value="1"/>
</dbReference>
<evidence type="ECO:0000259" key="4">
    <source>
        <dbReference type="PROSITE" id="PS50076"/>
    </source>
</evidence>
<dbReference type="EMBL" id="CP048029">
    <property type="protein sequence ID" value="QIK38092.1"/>
    <property type="molecule type" value="Genomic_DNA"/>
</dbReference>
<dbReference type="RefSeq" id="WP_166270856.1">
    <property type="nucleotide sequence ID" value="NZ_CP048029.1"/>
</dbReference>
<evidence type="ECO:0000256" key="2">
    <source>
        <dbReference type="SAM" id="MobiDB-lite"/>
    </source>
</evidence>
<dbReference type="Proteomes" id="UP000502699">
    <property type="component" value="Chromosome"/>
</dbReference>
<dbReference type="PRINTS" id="PR01217">
    <property type="entry name" value="PRICHEXTENSN"/>
</dbReference>
<dbReference type="Gene3D" id="1.10.287.110">
    <property type="entry name" value="DnaJ domain"/>
    <property type="match status" value="1"/>
</dbReference>
<keyword evidence="3" id="KW-0472">Membrane</keyword>
<dbReference type="InterPro" id="IPR036869">
    <property type="entry name" value="J_dom_sf"/>
</dbReference>